<reference evidence="2" key="2">
    <citation type="submission" date="2015-08" db="UniProtKB">
        <authorList>
            <consortium name="WormBaseParasite"/>
        </authorList>
    </citation>
    <scope>IDENTIFICATION</scope>
</reference>
<dbReference type="WBParaSite" id="SVE_0706500.2">
    <property type="protein sequence ID" value="SVE_0706500.2"/>
    <property type="gene ID" value="SVE_0706500"/>
</dbReference>
<evidence type="ECO:0000313" key="2">
    <source>
        <dbReference type="WBParaSite" id="SVE_0706500.2"/>
    </source>
</evidence>
<dbReference type="Proteomes" id="UP000035680">
    <property type="component" value="Unassembled WGS sequence"/>
</dbReference>
<protein>
    <submittedName>
        <fullName evidence="2">Uncharacterized protein</fullName>
    </submittedName>
</protein>
<name>A0A0K0FDY8_STRVS</name>
<organism evidence="1 2">
    <name type="scientific">Strongyloides venezuelensis</name>
    <name type="common">Threadworm</name>
    <dbReference type="NCBI Taxonomy" id="75913"/>
    <lineage>
        <taxon>Eukaryota</taxon>
        <taxon>Metazoa</taxon>
        <taxon>Ecdysozoa</taxon>
        <taxon>Nematoda</taxon>
        <taxon>Chromadorea</taxon>
        <taxon>Rhabditida</taxon>
        <taxon>Tylenchina</taxon>
        <taxon>Panagrolaimomorpha</taxon>
        <taxon>Strongyloidoidea</taxon>
        <taxon>Strongyloididae</taxon>
        <taxon>Strongyloides</taxon>
    </lineage>
</organism>
<sequence>MTMDTKIQVQPTNDATPLLLTKTKQKTCIIFCNLQKMLMKIFCLFLLFTPSTSFYINPNDSSELKIVTLSDVIQKHLKIKTGEDIKPGLPYQTINVISNLQPNNDLYKEKKFIIYDNNINNIKLNENQKEDMITNQEQSNTIKDAFSNNFGDSESTNFKKISRRSISNAVIESAHCEHMELIECDSYETNDMKCLVTATGMPCCVCTGKLKSLRKVKKWIVW</sequence>
<accession>A0A0K0FDY8</accession>
<reference evidence="1" key="1">
    <citation type="submission" date="2014-07" db="EMBL/GenBank/DDBJ databases">
        <authorList>
            <person name="Martin A.A"/>
            <person name="De Silva N."/>
        </authorList>
    </citation>
    <scope>NUCLEOTIDE SEQUENCE</scope>
</reference>
<dbReference type="AlphaFoldDB" id="A0A0K0FDY8"/>
<proteinExistence type="predicted"/>
<keyword evidence="1" id="KW-1185">Reference proteome</keyword>
<evidence type="ECO:0000313" key="1">
    <source>
        <dbReference type="Proteomes" id="UP000035680"/>
    </source>
</evidence>